<keyword evidence="1" id="KW-1133">Transmembrane helix</keyword>
<organism evidence="2 3">
    <name type="scientific">Janibacter cremeus</name>
    <dbReference type="NCBI Taxonomy" id="1285192"/>
    <lineage>
        <taxon>Bacteria</taxon>
        <taxon>Bacillati</taxon>
        <taxon>Actinomycetota</taxon>
        <taxon>Actinomycetes</taxon>
        <taxon>Micrococcales</taxon>
        <taxon>Intrasporangiaceae</taxon>
        <taxon>Janibacter</taxon>
    </lineage>
</organism>
<dbReference type="Proteomes" id="UP000554054">
    <property type="component" value="Unassembled WGS sequence"/>
</dbReference>
<name>A0A852VRE7_9MICO</name>
<reference evidence="2 3" key="1">
    <citation type="submission" date="2020-07" db="EMBL/GenBank/DDBJ databases">
        <title>Sequencing the genomes of 1000 actinobacteria strains.</title>
        <authorList>
            <person name="Klenk H.-P."/>
        </authorList>
    </citation>
    <scope>NUCLEOTIDE SEQUENCE [LARGE SCALE GENOMIC DNA]</scope>
    <source>
        <strain evidence="2 3">DSM 26154</strain>
    </source>
</reference>
<feature type="transmembrane region" description="Helical" evidence="1">
    <location>
        <begin position="105"/>
        <end position="127"/>
    </location>
</feature>
<dbReference type="AlphaFoldDB" id="A0A852VRE7"/>
<comment type="caution">
    <text evidence="2">The sequence shown here is derived from an EMBL/GenBank/DDBJ whole genome shotgun (WGS) entry which is preliminary data.</text>
</comment>
<dbReference type="RefSeq" id="WP_185990239.1">
    <property type="nucleotide sequence ID" value="NZ_JACCAE010000001.1"/>
</dbReference>
<feature type="transmembrane region" description="Helical" evidence="1">
    <location>
        <begin position="12"/>
        <end position="29"/>
    </location>
</feature>
<protein>
    <submittedName>
        <fullName evidence="2">Threonine/homoserine/homoserine lactone efflux protein</fullName>
    </submittedName>
</protein>
<proteinExistence type="predicted"/>
<dbReference type="EMBL" id="JACCAE010000001">
    <property type="protein sequence ID" value="NYF97283.1"/>
    <property type="molecule type" value="Genomic_DNA"/>
</dbReference>
<evidence type="ECO:0000256" key="1">
    <source>
        <dbReference type="SAM" id="Phobius"/>
    </source>
</evidence>
<keyword evidence="1" id="KW-0472">Membrane</keyword>
<dbReference type="InterPro" id="IPR021315">
    <property type="entry name" value="Gap/Sap"/>
</dbReference>
<evidence type="ECO:0000313" key="3">
    <source>
        <dbReference type="Proteomes" id="UP000554054"/>
    </source>
</evidence>
<accession>A0A852VRE7</accession>
<keyword evidence="3" id="KW-1185">Reference proteome</keyword>
<feature type="transmembrane region" description="Helical" evidence="1">
    <location>
        <begin position="72"/>
        <end position="93"/>
    </location>
</feature>
<feature type="transmembrane region" description="Helical" evidence="1">
    <location>
        <begin position="41"/>
        <end position="60"/>
    </location>
</feature>
<evidence type="ECO:0000313" key="2">
    <source>
        <dbReference type="EMBL" id="NYF97283.1"/>
    </source>
</evidence>
<sequence length="224" mass="22245">MGAAIGDILPLALGVALSPVPIIAVILMLGTPQAKSRGSAFALGWVLGLVIVNVIVVLAASGSDDPDSGASIGVDILKIVLGALFLVMAAGQWRKRPKPGEEPVMPTWMAAIDGFGMPASLGLGALLSGLNPKNLALTLAAAAGIAQAGLSGGPTTIAITVFVVIGSVTVAGPVLFYVFAASKAAGPLASIKGFMSDHNAVIMMVVLLILGAKMLGQGIGGLTT</sequence>
<keyword evidence="1" id="KW-0812">Transmembrane</keyword>
<feature type="transmembrane region" description="Helical" evidence="1">
    <location>
        <begin position="157"/>
        <end position="179"/>
    </location>
</feature>
<dbReference type="Pfam" id="PF11139">
    <property type="entry name" value="SfLAP"/>
    <property type="match status" value="1"/>
</dbReference>
<feature type="transmembrane region" description="Helical" evidence="1">
    <location>
        <begin position="200"/>
        <end position="219"/>
    </location>
</feature>
<gene>
    <name evidence="2" type="ORF">BJY20_000675</name>
</gene>